<proteinExistence type="predicted"/>
<dbReference type="PANTHER" id="PTHR11239:SF1">
    <property type="entry name" value="DNA-DIRECTED RNA POLYMERASE II SUBUNIT RPB9"/>
    <property type="match status" value="1"/>
</dbReference>
<evidence type="ECO:0008006" key="2">
    <source>
        <dbReference type="Google" id="ProtNLM"/>
    </source>
</evidence>
<name>A0A7S1B0Y9_NOCSC</name>
<reference evidence="1" key="1">
    <citation type="submission" date="2021-01" db="EMBL/GenBank/DDBJ databases">
        <authorList>
            <person name="Corre E."/>
            <person name="Pelletier E."/>
            <person name="Niang G."/>
            <person name="Scheremetjew M."/>
            <person name="Finn R."/>
            <person name="Kale V."/>
            <person name="Holt S."/>
            <person name="Cochrane G."/>
            <person name="Meng A."/>
            <person name="Brown T."/>
            <person name="Cohen L."/>
        </authorList>
    </citation>
    <scope>NUCLEOTIDE SEQUENCE</scope>
</reference>
<dbReference type="SUPFAM" id="SSF57783">
    <property type="entry name" value="Zinc beta-ribbon"/>
    <property type="match status" value="2"/>
</dbReference>
<dbReference type="AlphaFoldDB" id="A0A7S1B0Y9"/>
<accession>A0A7S1B0Y9</accession>
<dbReference type="EMBL" id="HBFQ01064922">
    <property type="protein sequence ID" value="CAD8871710.1"/>
    <property type="molecule type" value="Transcribed_RNA"/>
</dbReference>
<dbReference type="InterPro" id="IPR012164">
    <property type="entry name" value="Rpa12/Rpb9/Rpc10/TFS"/>
</dbReference>
<evidence type="ECO:0000313" key="1">
    <source>
        <dbReference type="EMBL" id="CAD8871710.1"/>
    </source>
</evidence>
<dbReference type="GO" id="GO:0003899">
    <property type="term" value="F:DNA-directed RNA polymerase activity"/>
    <property type="evidence" value="ECO:0007669"/>
    <property type="project" value="InterPro"/>
</dbReference>
<dbReference type="GO" id="GO:0001193">
    <property type="term" value="P:maintenance of transcriptional fidelity during transcription elongation by RNA polymerase II"/>
    <property type="evidence" value="ECO:0007669"/>
    <property type="project" value="TreeGrafter"/>
</dbReference>
<sequence length="142" mass="16525">MSSYRASLRFCTVCNNSNWMMGKNERMELVYRCRVCNHIETLTQDEEGNMLKKTDSTCIFRHDVLFVAKESIMVQSDVIHDPTLPRIYDYCCHVCKHSQAVFYRLSETIVSDAMAIIFVCCKCANWRTEGKDVQYSIPGERD</sequence>
<gene>
    <name evidence="1" type="ORF">NSCI0253_LOCUS46067</name>
</gene>
<dbReference type="Gene3D" id="2.20.25.10">
    <property type="match status" value="2"/>
</dbReference>
<organism evidence="1">
    <name type="scientific">Noctiluca scintillans</name>
    <name type="common">Sea sparkle</name>
    <name type="synonym">Red tide dinoflagellate</name>
    <dbReference type="NCBI Taxonomy" id="2966"/>
    <lineage>
        <taxon>Eukaryota</taxon>
        <taxon>Sar</taxon>
        <taxon>Alveolata</taxon>
        <taxon>Dinophyceae</taxon>
        <taxon>Noctilucales</taxon>
        <taxon>Noctilucaceae</taxon>
        <taxon>Noctiluca</taxon>
    </lineage>
</organism>
<dbReference type="GO" id="GO:0006367">
    <property type="term" value="P:transcription initiation at RNA polymerase II promoter"/>
    <property type="evidence" value="ECO:0007669"/>
    <property type="project" value="TreeGrafter"/>
</dbReference>
<dbReference type="PANTHER" id="PTHR11239">
    <property type="entry name" value="DNA-DIRECTED RNA POLYMERASE"/>
    <property type="match status" value="1"/>
</dbReference>
<dbReference type="GO" id="GO:0005665">
    <property type="term" value="C:RNA polymerase II, core complex"/>
    <property type="evidence" value="ECO:0007669"/>
    <property type="project" value="TreeGrafter"/>
</dbReference>
<dbReference type="GO" id="GO:0006283">
    <property type="term" value="P:transcription-coupled nucleotide-excision repair"/>
    <property type="evidence" value="ECO:0007669"/>
    <property type="project" value="TreeGrafter"/>
</dbReference>
<protein>
    <recommendedName>
        <fullName evidence="2">DNA-directed RNA polymerase II subunit RPB9</fullName>
    </recommendedName>
</protein>